<proteinExistence type="predicted"/>
<gene>
    <name evidence="2" type="ORF">ACRYA_1375</name>
</gene>
<dbReference type="EMBL" id="CP032823">
    <property type="protein sequence ID" value="AYJ80495.1"/>
    <property type="molecule type" value="Genomic_DNA"/>
</dbReference>
<sequence>MDLFKLLLDFFKELPSKVQIFILLPIIILLFYIIKEYNINSSGLTKKQHFNFETVLSNPNDNTEYELKINDEPCEKVDSNKYSCEELKKGKHSYTFGKYRGKIVIEENQYAYKIKIDNIDYMIEAHDLSLKKGILHGKFAIKEKYGTHKYSSNNKITPFNLYRTEIDSYKTKDGIITFKKKWDEIANEYYSNKKLYTEYTVEESKYRTSKYYLLSKDLDINNIFSVSNDHTEQKLDINEYLGIDNNLIVYNKDNIPNINLIMLRAKEENDLNGFIKFNLIDIHKDTKINLYFGKNKLLSLFYPNYYIHKVSDDKVSDDFDVIPMYQYDKNVNLKEKYLIKKIEIIFIKDVDNCTIKATTDNHKTVISTFKCKTKKIENNNLDINFQLNVESQTKCSGSKDCILFKVSDIQTGIETNGI</sequence>
<dbReference type="Proteomes" id="UP000273809">
    <property type="component" value="Chromosome"/>
</dbReference>
<keyword evidence="1" id="KW-0812">Transmembrane</keyword>
<reference evidence="2 3" key="1">
    <citation type="submission" date="2018-10" db="EMBL/GenBank/DDBJ databases">
        <title>Complete genome sequences of Arcobacter cryaerophilus strains ATCC 43158 and ATCC 49615.</title>
        <authorList>
            <person name="Miller W.G."/>
            <person name="Yee E."/>
            <person name="Bono J.L."/>
        </authorList>
    </citation>
    <scope>NUCLEOTIDE SEQUENCE [LARGE SCALE GENOMIC DNA]</scope>
    <source>
        <strain evidence="2 3">ATCC 43158</strain>
    </source>
</reference>
<keyword evidence="1" id="KW-1133">Transmembrane helix</keyword>
<accession>A0AAD0TU79</accession>
<feature type="transmembrane region" description="Helical" evidence="1">
    <location>
        <begin position="20"/>
        <end position="37"/>
    </location>
</feature>
<organism evidence="2 3">
    <name type="scientific">Aliarcobacter cryaerophilus ATCC 43158</name>
    <dbReference type="NCBI Taxonomy" id="1032070"/>
    <lineage>
        <taxon>Bacteria</taxon>
        <taxon>Pseudomonadati</taxon>
        <taxon>Campylobacterota</taxon>
        <taxon>Epsilonproteobacteria</taxon>
        <taxon>Campylobacterales</taxon>
        <taxon>Arcobacteraceae</taxon>
        <taxon>Aliarcobacter</taxon>
    </lineage>
</organism>
<evidence type="ECO:0000313" key="3">
    <source>
        <dbReference type="Proteomes" id="UP000273809"/>
    </source>
</evidence>
<evidence type="ECO:0000256" key="1">
    <source>
        <dbReference type="SAM" id="Phobius"/>
    </source>
</evidence>
<protein>
    <submittedName>
        <fullName evidence="2">Uncharacterized protein</fullName>
    </submittedName>
</protein>
<name>A0AAD0TU79_9BACT</name>
<dbReference type="AlphaFoldDB" id="A0AAD0TU79"/>
<dbReference type="KEGG" id="acre:ACRYA_1375"/>
<evidence type="ECO:0000313" key="2">
    <source>
        <dbReference type="EMBL" id="AYJ80495.1"/>
    </source>
</evidence>
<keyword evidence="1" id="KW-0472">Membrane</keyword>